<name>A0A7M2SVD8_9ACTN</name>
<dbReference type="KEGG" id="sfeu:IM697_18545"/>
<protein>
    <submittedName>
        <fullName evidence="1">Uncharacterized protein</fullName>
    </submittedName>
</protein>
<gene>
    <name evidence="1" type="ORF">IM697_18545</name>
</gene>
<dbReference type="AlphaFoldDB" id="A0A7M2SVD8"/>
<keyword evidence="2" id="KW-1185">Reference proteome</keyword>
<accession>A0A7M2SVD8</accession>
<dbReference type="EMBL" id="CP063373">
    <property type="protein sequence ID" value="QOV40222.1"/>
    <property type="molecule type" value="Genomic_DNA"/>
</dbReference>
<proteinExistence type="predicted"/>
<dbReference type="Proteomes" id="UP000594205">
    <property type="component" value="Chromosome"/>
</dbReference>
<dbReference type="RefSeq" id="WP_194048809.1">
    <property type="nucleotide sequence ID" value="NZ_CP063373.1"/>
</dbReference>
<evidence type="ECO:0000313" key="1">
    <source>
        <dbReference type="EMBL" id="QOV40222.1"/>
    </source>
</evidence>
<organism evidence="1 2">
    <name type="scientific">Streptomyces ferrugineus</name>
    <dbReference type="NCBI Taxonomy" id="1413221"/>
    <lineage>
        <taxon>Bacteria</taxon>
        <taxon>Bacillati</taxon>
        <taxon>Actinomycetota</taxon>
        <taxon>Actinomycetes</taxon>
        <taxon>Kitasatosporales</taxon>
        <taxon>Streptomycetaceae</taxon>
        <taxon>Streptomyces</taxon>
    </lineage>
</organism>
<reference evidence="1 2" key="1">
    <citation type="submission" date="2020-10" db="EMBL/GenBank/DDBJ databases">
        <title>Streptomyces ferrugineus complate genome analysis.</title>
        <authorList>
            <person name="Anwar N."/>
        </authorList>
    </citation>
    <scope>NUCLEOTIDE SEQUENCE [LARGE SCALE GENOMIC DNA]</scope>
    <source>
        <strain evidence="1 2">CCTCC AA2014009</strain>
    </source>
</reference>
<sequence>MISAISHATTAAPLAALLPARRGKAWTVGPAPYVIRNNAATSRITDGRRSLIVVEEGDRVELYADRPDLFPVTPDAVVGGTDPASLATLATRALRWILPDLDRDVVQAIAQEPAHRTDGLKAWERVMHHKGTALTEFGFHLIDHGANPQSSERLDGPGLEWTADSGAEWGVWAHGVAANFHLTYEGPLSGLYGALPVLLPPLDGHVSTDAGSAFTRHLTDRFAQLQPVDADEVEFGGYHDLHGWIALPSRAELGDPVDDGTRVCAQVGPVGIDFLLAAAAHLV</sequence>
<evidence type="ECO:0000313" key="2">
    <source>
        <dbReference type="Proteomes" id="UP000594205"/>
    </source>
</evidence>